<sequence>MINEIILDDTFIKVNRYDSKKVNDLYQISVVFNVTSEDYHDIAVLLYKGTFDVKVPAQHLSFRGSIHQYSTSITNLYEKGQVGEYKLSLLEVQN</sequence>
<dbReference type="Pfam" id="PF11514">
    <property type="entry name" value="DUF3219"/>
    <property type="match status" value="1"/>
</dbReference>
<gene>
    <name evidence="1" type="ORF">FG383_11820</name>
</gene>
<evidence type="ECO:0000313" key="1">
    <source>
        <dbReference type="EMBL" id="TQR14108.1"/>
    </source>
</evidence>
<dbReference type="EMBL" id="VDGG01000022">
    <property type="protein sequence ID" value="TQR14108.1"/>
    <property type="molecule type" value="Genomic_DNA"/>
</dbReference>
<dbReference type="InterPro" id="IPR021596">
    <property type="entry name" value="DUF3219"/>
</dbReference>
<dbReference type="RefSeq" id="WP_142607626.1">
    <property type="nucleotide sequence ID" value="NZ_VDGG01000022.1"/>
</dbReference>
<dbReference type="SUPFAM" id="SSF159173">
    <property type="entry name" value="YkvR-like"/>
    <property type="match status" value="1"/>
</dbReference>
<dbReference type="Proteomes" id="UP000318937">
    <property type="component" value="Unassembled WGS sequence"/>
</dbReference>
<dbReference type="InterPro" id="IPR023105">
    <property type="entry name" value="YkvR-like_sf"/>
</dbReference>
<dbReference type="OrthoDB" id="2920197at2"/>
<comment type="caution">
    <text evidence="1">The sequence shown here is derived from an EMBL/GenBank/DDBJ whole genome shotgun (WGS) entry which is preliminary data.</text>
</comment>
<reference evidence="1 2" key="1">
    <citation type="submission" date="2019-05" db="EMBL/GenBank/DDBJ databases">
        <title>Psychrobacillus vulpis sp. nov., a new species isolated from feces of a red fox that inhabits in The Tablas de Daimiel Natural Park, Albacete, Spain.</title>
        <authorList>
            <person name="Rodriguez M."/>
            <person name="Reina J.C."/>
            <person name="Bejar V."/>
            <person name="Llamas I."/>
        </authorList>
    </citation>
    <scope>NUCLEOTIDE SEQUENCE [LARGE SCALE GENOMIC DNA]</scope>
    <source>
        <strain evidence="1 2">NHI-2</strain>
    </source>
</reference>
<organism evidence="1 2">
    <name type="scientific">Psychrobacillus soli</name>
    <dbReference type="NCBI Taxonomy" id="1543965"/>
    <lineage>
        <taxon>Bacteria</taxon>
        <taxon>Bacillati</taxon>
        <taxon>Bacillota</taxon>
        <taxon>Bacilli</taxon>
        <taxon>Bacillales</taxon>
        <taxon>Bacillaceae</taxon>
        <taxon>Psychrobacillus</taxon>
    </lineage>
</organism>
<dbReference type="AlphaFoldDB" id="A0A544T9S8"/>
<name>A0A544T9S8_9BACI</name>
<proteinExistence type="predicted"/>
<protein>
    <submittedName>
        <fullName evidence="1">DUF3219 family protein</fullName>
    </submittedName>
</protein>
<keyword evidence="2" id="KW-1185">Reference proteome</keyword>
<evidence type="ECO:0000313" key="2">
    <source>
        <dbReference type="Proteomes" id="UP000318937"/>
    </source>
</evidence>
<accession>A0A544T9S8</accession>
<dbReference type="Gene3D" id="2.40.30.80">
    <property type="entry name" value="YkvR-like"/>
    <property type="match status" value="1"/>
</dbReference>